<evidence type="ECO:0000313" key="7">
    <source>
        <dbReference type="EMBL" id="VFK10908.1"/>
    </source>
</evidence>
<proteinExistence type="predicted"/>
<dbReference type="EMBL" id="CAADFJ010000132">
    <property type="protein sequence ID" value="VFK03493.1"/>
    <property type="molecule type" value="Genomic_DNA"/>
</dbReference>
<evidence type="ECO:0000313" key="1">
    <source>
        <dbReference type="EMBL" id="VFJ93454.1"/>
    </source>
</evidence>
<evidence type="ECO:0000313" key="5">
    <source>
        <dbReference type="EMBL" id="VFK07445.1"/>
    </source>
</evidence>
<dbReference type="EMBL" id="CAADFJ010000420">
    <property type="protein sequence ID" value="VFK07445.1"/>
    <property type="molecule type" value="Genomic_DNA"/>
</dbReference>
<reference evidence="1" key="1">
    <citation type="submission" date="2019-02" db="EMBL/GenBank/DDBJ databases">
        <authorList>
            <person name="Gruber-Vodicka R. H."/>
            <person name="Seah K. B. B."/>
        </authorList>
    </citation>
    <scope>NUCLEOTIDE SEQUENCE</scope>
    <source>
        <strain evidence="3">BECK_SA2B12</strain>
        <strain evidence="1">BECK_SA2B20</strain>
    </source>
</reference>
<name>A0A450ULQ1_9GAMM</name>
<evidence type="ECO:0000313" key="3">
    <source>
        <dbReference type="EMBL" id="VFK00230.1"/>
    </source>
</evidence>
<gene>
    <name evidence="1" type="ORF">BECKH772B_GA0070898_100451</name>
    <name evidence="2" type="ORF">BECKH772B_GA0070898_101617</name>
    <name evidence="3" type="ORF">BECKH772C_GA0070978_100421</name>
    <name evidence="4" type="ORF">BECKH772C_GA0070978_101321</name>
    <name evidence="5" type="ORF">BECKH772C_GA0070978_104205</name>
    <name evidence="6" type="ORF">BECKH772C_GA0070978_107422</name>
    <name evidence="7" type="ORF">BECKH772C_GA0070978_107502</name>
</gene>
<evidence type="ECO:0000313" key="6">
    <source>
        <dbReference type="EMBL" id="VFK10847.1"/>
    </source>
</evidence>
<sequence>MDFSGITTFAFTNGLIFRLTTARAMLMSFHDTAIDKLPLQVSIS</sequence>
<dbReference type="EMBL" id="CAADFJ010000742">
    <property type="protein sequence ID" value="VFK10847.1"/>
    <property type="molecule type" value="Genomic_DNA"/>
</dbReference>
<dbReference type="EMBL" id="CAADFJ010000042">
    <property type="protein sequence ID" value="VFK00230.1"/>
    <property type="molecule type" value="Genomic_DNA"/>
</dbReference>
<dbReference type="EMBL" id="CAADFI010000161">
    <property type="protein sequence ID" value="VFJ99553.1"/>
    <property type="molecule type" value="Genomic_DNA"/>
</dbReference>
<dbReference type="AlphaFoldDB" id="A0A450ULQ1"/>
<accession>A0A450ULQ1</accession>
<evidence type="ECO:0000313" key="2">
    <source>
        <dbReference type="EMBL" id="VFJ99553.1"/>
    </source>
</evidence>
<dbReference type="EMBL" id="CAADFI010000045">
    <property type="protein sequence ID" value="VFJ93454.1"/>
    <property type="molecule type" value="Genomic_DNA"/>
</dbReference>
<dbReference type="EMBL" id="CAADFJ010000750">
    <property type="protein sequence ID" value="VFK10908.1"/>
    <property type="molecule type" value="Genomic_DNA"/>
</dbReference>
<evidence type="ECO:0000313" key="4">
    <source>
        <dbReference type="EMBL" id="VFK03493.1"/>
    </source>
</evidence>
<organism evidence="1">
    <name type="scientific">Candidatus Kentrum eta</name>
    <dbReference type="NCBI Taxonomy" id="2126337"/>
    <lineage>
        <taxon>Bacteria</taxon>
        <taxon>Pseudomonadati</taxon>
        <taxon>Pseudomonadota</taxon>
        <taxon>Gammaproteobacteria</taxon>
        <taxon>Candidatus Kentrum</taxon>
    </lineage>
</organism>
<protein>
    <submittedName>
        <fullName evidence="1">Uncharacterized protein</fullName>
    </submittedName>
</protein>